<evidence type="ECO:0000313" key="1">
    <source>
        <dbReference type="EMBL" id="OGD34004.1"/>
    </source>
</evidence>
<dbReference type="Proteomes" id="UP000176650">
    <property type="component" value="Unassembled WGS sequence"/>
</dbReference>
<proteinExistence type="predicted"/>
<organism evidence="1 2">
    <name type="scientific">Candidatus Azambacteria bacterium RIFCSPLOWO2_01_FULL_46_25</name>
    <dbReference type="NCBI Taxonomy" id="1797298"/>
    <lineage>
        <taxon>Bacteria</taxon>
        <taxon>Candidatus Azamiibacteriota</taxon>
    </lineage>
</organism>
<dbReference type="AlphaFoldDB" id="A0A1F5BTU2"/>
<name>A0A1F5BTU2_9BACT</name>
<reference evidence="1 2" key="1">
    <citation type="journal article" date="2016" name="Nat. Commun.">
        <title>Thousands of microbial genomes shed light on interconnected biogeochemical processes in an aquifer system.</title>
        <authorList>
            <person name="Anantharaman K."/>
            <person name="Brown C.T."/>
            <person name="Hug L.A."/>
            <person name="Sharon I."/>
            <person name="Castelle C.J."/>
            <person name="Probst A.J."/>
            <person name="Thomas B.C."/>
            <person name="Singh A."/>
            <person name="Wilkins M.J."/>
            <person name="Karaoz U."/>
            <person name="Brodie E.L."/>
            <person name="Williams K.H."/>
            <person name="Hubbard S.S."/>
            <person name="Banfield J.F."/>
        </authorList>
    </citation>
    <scope>NUCLEOTIDE SEQUENCE [LARGE SCALE GENOMIC DNA]</scope>
</reference>
<sequence length="89" mass="10314">MPIISIKLLPMMVIFPKNQLVYTALRLRQVMWREKGDTLLLPRIPSLLGLPNTCFRELLRQRTTASIINGLMISAWGMILQKYTFIIVL</sequence>
<evidence type="ECO:0000313" key="2">
    <source>
        <dbReference type="Proteomes" id="UP000176650"/>
    </source>
</evidence>
<comment type="caution">
    <text evidence="1">The sequence shown here is derived from an EMBL/GenBank/DDBJ whole genome shotgun (WGS) entry which is preliminary data.</text>
</comment>
<gene>
    <name evidence="1" type="ORF">A2988_00775</name>
</gene>
<protein>
    <submittedName>
        <fullName evidence="1">Uncharacterized protein</fullName>
    </submittedName>
</protein>
<accession>A0A1F5BTU2</accession>
<dbReference type="EMBL" id="MEYS01000002">
    <property type="protein sequence ID" value="OGD34004.1"/>
    <property type="molecule type" value="Genomic_DNA"/>
</dbReference>